<dbReference type="InterPro" id="IPR051917">
    <property type="entry name" value="Transposase-Integrase"/>
</dbReference>
<dbReference type="NCBIfam" id="NF033563">
    <property type="entry name" value="transpos_IS30"/>
    <property type="match status" value="1"/>
</dbReference>
<dbReference type="InterPro" id="IPR012337">
    <property type="entry name" value="RNaseH-like_sf"/>
</dbReference>
<dbReference type="STRING" id="1871336.BBG48_08465"/>
<dbReference type="GO" id="GO:0005829">
    <property type="term" value="C:cytosol"/>
    <property type="evidence" value="ECO:0007669"/>
    <property type="project" value="TreeGrafter"/>
</dbReference>
<dbReference type="GO" id="GO:0004803">
    <property type="term" value="F:transposase activity"/>
    <property type="evidence" value="ECO:0007669"/>
    <property type="project" value="TreeGrafter"/>
</dbReference>
<feature type="domain" description="Integrase catalytic" evidence="1">
    <location>
        <begin position="188"/>
        <end position="345"/>
    </location>
</feature>
<dbReference type="GO" id="GO:0032196">
    <property type="term" value="P:transposition"/>
    <property type="evidence" value="ECO:0007669"/>
    <property type="project" value="TreeGrafter"/>
</dbReference>
<dbReference type="InterPro" id="IPR036397">
    <property type="entry name" value="RNaseH_sf"/>
</dbReference>
<dbReference type="InterPro" id="IPR001584">
    <property type="entry name" value="Integrase_cat-core"/>
</dbReference>
<name>A0A371INF7_9FIRM</name>
<dbReference type="AlphaFoldDB" id="A0A371INF7"/>
<accession>A0A371INF7</accession>
<sequence>MEHTNYIKNHKKGQHITFAQRCKIEFLLKNKKSLNITNQDLADEIGVALRTLQREIKRGMVYGLKNSDLTLKNEYVAEYAQQKYEDNIKNKQGNLKIGKNIELSMFLEKVIINEKCSPYAALQKAKQEDIEVNICEKTLYNYIHKEIFVELTASNLVYKKKYKKKYKGHKRIRKNGAMSIEQRSDIINNRLELGHWEMDTVVGTREGKSACLLVLTERVSRKEIIRKIPAKKAEFVVAEILKLKRKYKTFNDRFKSITTDNGSEFMDSKSIQDLNVLYFYAHAYCSGERGSNENNNKFIRRFIPKGTDISIISKRKVQEIEDWINSYPRKMFNRKSANEIYLEERIKAA</sequence>
<dbReference type="InterPro" id="IPR053392">
    <property type="entry name" value="Transposase_IS30-like"/>
</dbReference>
<evidence type="ECO:0000259" key="1">
    <source>
        <dbReference type="PROSITE" id="PS50994"/>
    </source>
</evidence>
<evidence type="ECO:0000313" key="2">
    <source>
        <dbReference type="EMBL" id="RDY22024.1"/>
    </source>
</evidence>
<dbReference type="GO" id="GO:0015074">
    <property type="term" value="P:DNA integration"/>
    <property type="evidence" value="ECO:0007669"/>
    <property type="project" value="InterPro"/>
</dbReference>
<dbReference type="PROSITE" id="PS50994">
    <property type="entry name" value="INTEGRASE"/>
    <property type="match status" value="1"/>
</dbReference>
<dbReference type="GO" id="GO:0003676">
    <property type="term" value="F:nucleic acid binding"/>
    <property type="evidence" value="ECO:0007669"/>
    <property type="project" value="InterPro"/>
</dbReference>
<dbReference type="PANTHER" id="PTHR10948:SF23">
    <property type="entry name" value="TRANSPOSASE INSI FOR INSERTION SEQUENCE ELEMENT IS30A-RELATED"/>
    <property type="match status" value="1"/>
</dbReference>
<gene>
    <name evidence="2" type="ORF">BBG48_001385</name>
</gene>
<keyword evidence="3" id="KW-1185">Reference proteome</keyword>
<dbReference type="RefSeq" id="WP_068912177.1">
    <property type="nucleotide sequence ID" value="NZ_MBEW02000002.1"/>
</dbReference>
<reference evidence="2 3" key="1">
    <citation type="journal article" date="2016" name="Genome Announc.">
        <title>Draft Genome Sequence of Criibacterium bergeronii gen. nov., sp. nov., Strain CCRI-22567T, Isolated from a Vaginal Sample from a Woman with Bacterial Vaginosis.</title>
        <authorList>
            <person name="Maheux A.F."/>
            <person name="Berube E."/>
            <person name="Boudreau D.K."/>
            <person name="Raymond F."/>
            <person name="Corbeil J."/>
            <person name="Roy P.H."/>
            <person name="Boissinot M."/>
            <person name="Omar R.F."/>
        </authorList>
    </citation>
    <scope>NUCLEOTIDE SEQUENCE [LARGE SCALE GENOMIC DNA]</scope>
    <source>
        <strain evidence="2 3">CCRI-22567</strain>
    </source>
</reference>
<organism evidence="2 3">
    <name type="scientific">Criibacterium bergeronii</name>
    <dbReference type="NCBI Taxonomy" id="1871336"/>
    <lineage>
        <taxon>Bacteria</taxon>
        <taxon>Bacillati</taxon>
        <taxon>Bacillota</taxon>
        <taxon>Clostridia</taxon>
        <taxon>Peptostreptococcales</taxon>
        <taxon>Filifactoraceae</taxon>
        <taxon>Criibacterium</taxon>
    </lineage>
</organism>
<dbReference type="SUPFAM" id="SSF53098">
    <property type="entry name" value="Ribonuclease H-like"/>
    <property type="match status" value="1"/>
</dbReference>
<dbReference type="PANTHER" id="PTHR10948">
    <property type="entry name" value="TRANSPOSASE"/>
    <property type="match status" value="1"/>
</dbReference>
<evidence type="ECO:0000313" key="3">
    <source>
        <dbReference type="Proteomes" id="UP000093352"/>
    </source>
</evidence>
<protein>
    <submittedName>
        <fullName evidence="2">IS30 family transposase</fullName>
    </submittedName>
</protein>
<dbReference type="EMBL" id="MBEW02000002">
    <property type="protein sequence ID" value="RDY22024.1"/>
    <property type="molecule type" value="Genomic_DNA"/>
</dbReference>
<comment type="caution">
    <text evidence="2">The sequence shown here is derived from an EMBL/GenBank/DDBJ whole genome shotgun (WGS) entry which is preliminary data.</text>
</comment>
<proteinExistence type="predicted"/>
<dbReference type="Proteomes" id="UP000093352">
    <property type="component" value="Unassembled WGS sequence"/>
</dbReference>
<dbReference type="Gene3D" id="3.30.420.10">
    <property type="entry name" value="Ribonuclease H-like superfamily/Ribonuclease H"/>
    <property type="match status" value="1"/>
</dbReference>